<feature type="compositionally biased region" description="Low complexity" evidence="1">
    <location>
        <begin position="306"/>
        <end position="318"/>
    </location>
</feature>
<accession>A0A8K0HFH9</accession>
<dbReference type="PANTHER" id="PTHR35132">
    <property type="entry name" value="SERINE/ARGININE REPETITIVE MATRIX-LIKE PROTEIN"/>
    <property type="match status" value="1"/>
</dbReference>
<gene>
    <name evidence="2" type="ORF">FNV43_RR07867</name>
</gene>
<feature type="compositionally biased region" description="Pro residues" evidence="1">
    <location>
        <begin position="70"/>
        <end position="87"/>
    </location>
</feature>
<dbReference type="Proteomes" id="UP000796880">
    <property type="component" value="Unassembled WGS sequence"/>
</dbReference>
<feature type="compositionally biased region" description="Basic and acidic residues" evidence="1">
    <location>
        <begin position="114"/>
        <end position="141"/>
    </location>
</feature>
<feature type="region of interest" description="Disordered" evidence="1">
    <location>
        <begin position="302"/>
        <end position="326"/>
    </location>
</feature>
<dbReference type="PANTHER" id="PTHR35132:SF1">
    <property type="entry name" value="SERINE_ARGININE REPETITIVE MATRIX-LIKE PROTEIN"/>
    <property type="match status" value="1"/>
</dbReference>
<feature type="region of interest" description="Disordered" evidence="1">
    <location>
        <begin position="61"/>
        <end position="219"/>
    </location>
</feature>
<dbReference type="EMBL" id="VOIH02000003">
    <property type="protein sequence ID" value="KAF3451771.1"/>
    <property type="molecule type" value="Genomic_DNA"/>
</dbReference>
<feature type="region of interest" description="Disordered" evidence="1">
    <location>
        <begin position="1"/>
        <end position="23"/>
    </location>
</feature>
<keyword evidence="3" id="KW-1185">Reference proteome</keyword>
<evidence type="ECO:0000313" key="2">
    <source>
        <dbReference type="EMBL" id="KAF3451771.1"/>
    </source>
</evidence>
<feature type="compositionally biased region" description="Polar residues" evidence="1">
    <location>
        <begin position="188"/>
        <end position="202"/>
    </location>
</feature>
<organism evidence="2 3">
    <name type="scientific">Rhamnella rubrinervis</name>
    <dbReference type="NCBI Taxonomy" id="2594499"/>
    <lineage>
        <taxon>Eukaryota</taxon>
        <taxon>Viridiplantae</taxon>
        <taxon>Streptophyta</taxon>
        <taxon>Embryophyta</taxon>
        <taxon>Tracheophyta</taxon>
        <taxon>Spermatophyta</taxon>
        <taxon>Magnoliopsida</taxon>
        <taxon>eudicotyledons</taxon>
        <taxon>Gunneridae</taxon>
        <taxon>Pentapetalae</taxon>
        <taxon>rosids</taxon>
        <taxon>fabids</taxon>
        <taxon>Rosales</taxon>
        <taxon>Rhamnaceae</taxon>
        <taxon>rhamnoid group</taxon>
        <taxon>Rhamneae</taxon>
        <taxon>Rhamnella</taxon>
    </lineage>
</organism>
<name>A0A8K0HFH9_9ROSA</name>
<feature type="compositionally biased region" description="Polar residues" evidence="1">
    <location>
        <begin position="8"/>
        <end position="23"/>
    </location>
</feature>
<evidence type="ECO:0000256" key="1">
    <source>
        <dbReference type="SAM" id="MobiDB-lite"/>
    </source>
</evidence>
<dbReference type="OrthoDB" id="1933735at2759"/>
<proteinExistence type="predicted"/>
<sequence length="358" mass="38010">MEYYPQPKTLSPSSSGRRLSTDSNSPEFEFWMVRNPSFPQPDLHSADELFVDGVILPLHLLPHHHHPPESDPLPDPEPPNSEPPQTDPEPERSPGPEISHAVAESTSSLTASKRWRDIFKKSDKKNTKSEQEDKEKDQKEKKKERKSGNGATSAAELNINIWPFSRSRSAGNACTRPKTMFGAPGSRKVNSAPCSRSNSAGESKSRKWPSSPGRAGVHLGRSSPVWQVRRGGSGGKVSEPVIRHSEKGAKKEALETRRSKANAAAGGGGAKARVLNLNVPMCIGYRNSLSCRSDENSTAAIGVGPSAGAGSVNNNRSSSGGGGGNGGVGRGVGVGVGSSVGSGGNLFNLRSLFTKKVY</sequence>
<protein>
    <submittedName>
        <fullName evidence="2">Uncharacterized protein</fullName>
    </submittedName>
</protein>
<reference evidence="2" key="1">
    <citation type="submission" date="2020-03" db="EMBL/GenBank/DDBJ databases">
        <title>A high-quality chromosome-level genome assembly of a woody plant with both climbing and erect habits, Rhamnella rubrinervis.</title>
        <authorList>
            <person name="Lu Z."/>
            <person name="Yang Y."/>
            <person name="Zhu X."/>
            <person name="Sun Y."/>
        </authorList>
    </citation>
    <scope>NUCLEOTIDE SEQUENCE</scope>
    <source>
        <strain evidence="2">BYM</strain>
        <tissue evidence="2">Leaf</tissue>
    </source>
</reference>
<evidence type="ECO:0000313" key="3">
    <source>
        <dbReference type="Proteomes" id="UP000796880"/>
    </source>
</evidence>
<comment type="caution">
    <text evidence="2">The sequence shown here is derived from an EMBL/GenBank/DDBJ whole genome shotgun (WGS) entry which is preliminary data.</text>
</comment>
<dbReference type="AlphaFoldDB" id="A0A8K0HFH9"/>